<gene>
    <name evidence="1" type="ORF">WMO37_05495</name>
</gene>
<sequence>MKQFLYLDTDIVNSIIAQAEKGIITQRTIEASETKNKNRRKLFSPKVNASSSGGFWKFVEAKAQLEMSGEFEGVISNGHASKDVIEKVLHDAAFDEACKYIKIHDVKEGIQDFDEEGNYLKLWREFTFVDLDYLENIFQIGEDSTLMKELSKEQIEKKASESTNRKQRRNNKDKFNQLLDETIEKSAGQIDMLNSMIRLLKRLIPYKRLLLSKDGYIIPVDDKYFRIDSKCMGFKYGGSITCIGMVTNLIGEDFNPTDNDNVFEKIQFSAHEALRGLLPTKEKNLCVIHPIAIYYGE</sequence>
<reference evidence="1" key="1">
    <citation type="submission" date="2024-03" db="EMBL/GenBank/DDBJ databases">
        <title>Human intestinal bacterial collection.</title>
        <authorList>
            <person name="Pauvert C."/>
            <person name="Hitch T.C.A."/>
            <person name="Clavel T."/>
        </authorList>
    </citation>
    <scope>NUCLEOTIDE SEQUENCE [LARGE SCALE GENOMIC DNA]</scope>
    <source>
        <strain evidence="1">CLA-AA-H89B</strain>
    </source>
</reference>
<dbReference type="InterPro" id="IPR045633">
    <property type="entry name" value="DUF6414"/>
</dbReference>
<proteinExistence type="predicted"/>
<dbReference type="Pfam" id="PF19952">
    <property type="entry name" value="DUF6414"/>
    <property type="match status" value="1"/>
</dbReference>
<protein>
    <submittedName>
        <fullName evidence="1">Uncharacterized protein</fullName>
    </submittedName>
</protein>
<name>A0ABV1H438_9FIRM</name>
<comment type="caution">
    <text evidence="1">The sequence shown here is derived from an EMBL/GenBank/DDBJ whole genome shotgun (WGS) entry which is preliminary data.</text>
</comment>
<dbReference type="Proteomes" id="UP001546774">
    <property type="component" value="Unassembled WGS sequence"/>
</dbReference>
<organism evidence="1 2">
    <name type="scientific">Lachnospira intestinalis</name>
    <dbReference type="NCBI Taxonomy" id="3133158"/>
    <lineage>
        <taxon>Bacteria</taxon>
        <taxon>Bacillati</taxon>
        <taxon>Bacillota</taxon>
        <taxon>Clostridia</taxon>
        <taxon>Lachnospirales</taxon>
        <taxon>Lachnospiraceae</taxon>
        <taxon>Lachnospira</taxon>
    </lineage>
</organism>
<evidence type="ECO:0000313" key="1">
    <source>
        <dbReference type="EMBL" id="MEQ2554474.1"/>
    </source>
</evidence>
<evidence type="ECO:0000313" key="2">
    <source>
        <dbReference type="Proteomes" id="UP001546774"/>
    </source>
</evidence>
<keyword evidence="2" id="KW-1185">Reference proteome</keyword>
<dbReference type="EMBL" id="JBBMFS010000003">
    <property type="protein sequence ID" value="MEQ2554474.1"/>
    <property type="molecule type" value="Genomic_DNA"/>
</dbReference>
<accession>A0ABV1H438</accession>